<gene>
    <name evidence="7" type="ordered locus">Cag_1447</name>
</gene>
<dbReference type="InterPro" id="IPR057666">
    <property type="entry name" value="DrpA_SLOG"/>
</dbReference>
<dbReference type="PANTHER" id="PTHR43022:SF1">
    <property type="entry name" value="PROTEIN SMF"/>
    <property type="match status" value="1"/>
</dbReference>
<proteinExistence type="inferred from homology"/>
<reference evidence="7" key="1">
    <citation type="submission" date="2005-08" db="EMBL/GenBank/DDBJ databases">
        <title>Complete sequence of Chlorobium chlorochromatii CaD3.</title>
        <authorList>
            <person name="Copeland A."/>
            <person name="Lucas S."/>
            <person name="Lapidus A."/>
            <person name="Barry K."/>
            <person name="Detter J.C."/>
            <person name="Glavina T."/>
            <person name="Hammon N."/>
            <person name="Israni S."/>
            <person name="Pitluck S."/>
            <person name="Bryant D."/>
            <person name="Schmutz J."/>
            <person name="Larimer F."/>
            <person name="Land M."/>
            <person name="Kyrpides N."/>
            <person name="Ivanova N."/>
            <person name="Richardson P."/>
        </authorList>
    </citation>
    <scope>NUCLEOTIDE SEQUENCE [LARGE SCALE GENOMIC DNA]</scope>
    <source>
        <strain evidence="7">CaD3</strain>
    </source>
</reference>
<dbReference type="InterPro" id="IPR041614">
    <property type="entry name" value="DprA_WH"/>
</dbReference>
<dbReference type="InterPro" id="IPR041663">
    <property type="entry name" value="DisA/LigA_HHH"/>
</dbReference>
<evidence type="ECO:0000313" key="7">
    <source>
        <dbReference type="EMBL" id="ABB28703.1"/>
    </source>
</evidence>
<evidence type="ECO:0000259" key="6">
    <source>
        <dbReference type="Pfam" id="PF17782"/>
    </source>
</evidence>
<feature type="domain" description="Smf/DprA SLOG" evidence="4">
    <location>
        <begin position="86"/>
        <end position="295"/>
    </location>
</feature>
<dbReference type="KEGG" id="cch:Cag_1447"/>
<evidence type="ECO:0000259" key="4">
    <source>
        <dbReference type="Pfam" id="PF02481"/>
    </source>
</evidence>
<dbReference type="InterPro" id="IPR036388">
    <property type="entry name" value="WH-like_DNA-bd_sf"/>
</dbReference>
<dbReference type="EMBL" id="CP000108">
    <property type="protein sequence ID" value="ABB28703.1"/>
    <property type="molecule type" value="Genomic_DNA"/>
</dbReference>
<evidence type="ECO:0000259" key="5">
    <source>
        <dbReference type="Pfam" id="PF12826"/>
    </source>
</evidence>
<dbReference type="HOGENOM" id="CLU_029601_0_3_10"/>
<feature type="domain" description="DprA winged helix" evidence="6">
    <location>
        <begin position="320"/>
        <end position="379"/>
    </location>
</feature>
<keyword evidence="2" id="KW-0227">DNA damage</keyword>
<dbReference type="SUPFAM" id="SSF47781">
    <property type="entry name" value="RuvA domain 2-like"/>
    <property type="match status" value="1"/>
</dbReference>
<evidence type="ECO:0000256" key="2">
    <source>
        <dbReference type="ARBA" id="ARBA00022763"/>
    </source>
</evidence>
<dbReference type="eggNOG" id="COG0758">
    <property type="taxonomic scope" value="Bacteria"/>
</dbReference>
<dbReference type="Pfam" id="PF02481">
    <property type="entry name" value="DNA_processg_A"/>
    <property type="match status" value="1"/>
</dbReference>
<dbReference type="Gene3D" id="3.40.50.450">
    <property type="match status" value="1"/>
</dbReference>
<dbReference type="InterPro" id="IPR010994">
    <property type="entry name" value="RuvA_2-like"/>
</dbReference>
<keyword evidence="3" id="KW-0234">DNA repair</keyword>
<dbReference type="OrthoDB" id="9785707at2"/>
<dbReference type="AlphaFoldDB" id="Q3AQM2"/>
<feature type="domain" description="DisA/LigA helix-hairpin-helix motif" evidence="5">
    <location>
        <begin position="12"/>
        <end position="66"/>
    </location>
</feature>
<dbReference type="PANTHER" id="PTHR43022">
    <property type="entry name" value="PROTEIN SMF"/>
    <property type="match status" value="1"/>
</dbReference>
<dbReference type="GO" id="GO:0006281">
    <property type="term" value="P:DNA repair"/>
    <property type="evidence" value="ECO:0007669"/>
    <property type="project" value="UniProtKB-KW"/>
</dbReference>
<dbReference type="SUPFAM" id="SSF102405">
    <property type="entry name" value="MCP/YpsA-like"/>
    <property type="match status" value="1"/>
</dbReference>
<dbReference type="Pfam" id="PF17782">
    <property type="entry name" value="WHD_DprA"/>
    <property type="match status" value="1"/>
</dbReference>
<evidence type="ECO:0000256" key="1">
    <source>
        <dbReference type="ARBA" id="ARBA00006525"/>
    </source>
</evidence>
<name>Q3AQM2_CHLCH</name>
<sequence>MDILNFLMLSQVPGIGAARIKALLTHWGNLSFLQHATIADLTHINGIGETLATELYNTFHNAAKNDTVRRAAEAQLLALERCNGQVLTLLDEGYPPLLREIYDPPPCLFIRGTLPPNTEKSLAVVGTRHASAYGKQVTTHFCHAIAKQEMPIISGLAYGIDMAAHQAALDAGGTTVAVLASGIDTIYTDPKGLLWPKILEHGAIVSEEWIGSHITPAKFPKRNRIISGIAKGTLVVESDLKGGALITATTALEQNREVFAVPGSIFSHTSRGTNKLIQQGQAKAIMEVDDILMELQPSQPHQAKPIHPTKATANATTTTATTQLPLLNPLESQIYQALSSSDPTHIDTLAATLQLDLSTLFLHLFELELQGVIEQQPGQLFLRKA</sequence>
<dbReference type="STRING" id="340177.Cag_1447"/>
<evidence type="ECO:0000256" key="3">
    <source>
        <dbReference type="ARBA" id="ARBA00023204"/>
    </source>
</evidence>
<dbReference type="Gene3D" id="1.10.10.10">
    <property type="entry name" value="Winged helix-like DNA-binding domain superfamily/Winged helix DNA-binding domain"/>
    <property type="match status" value="1"/>
</dbReference>
<accession>Q3AQM2</accession>
<protein>
    <submittedName>
        <fullName evidence="7">SMF protein</fullName>
    </submittedName>
</protein>
<dbReference type="NCBIfam" id="TIGR00732">
    <property type="entry name" value="dprA"/>
    <property type="match status" value="1"/>
</dbReference>
<dbReference type="InterPro" id="IPR003488">
    <property type="entry name" value="DprA"/>
</dbReference>
<dbReference type="Pfam" id="PF12826">
    <property type="entry name" value="HHH_2"/>
    <property type="match status" value="1"/>
</dbReference>
<dbReference type="GO" id="GO:0009294">
    <property type="term" value="P:DNA-mediated transformation"/>
    <property type="evidence" value="ECO:0007669"/>
    <property type="project" value="InterPro"/>
</dbReference>
<organism evidence="7">
    <name type="scientific">Chlorobium chlorochromatii (strain CaD3)</name>
    <dbReference type="NCBI Taxonomy" id="340177"/>
    <lineage>
        <taxon>Bacteria</taxon>
        <taxon>Pseudomonadati</taxon>
        <taxon>Chlorobiota</taxon>
        <taxon>Chlorobiia</taxon>
        <taxon>Chlorobiales</taxon>
        <taxon>Chlorobiaceae</taxon>
        <taxon>Chlorobium/Pelodictyon group</taxon>
        <taxon>Chlorobium</taxon>
    </lineage>
</organism>
<comment type="similarity">
    <text evidence="1">Belongs to the DprA/Smf family.</text>
</comment>